<dbReference type="RefSeq" id="WP_316557345.1">
    <property type="nucleotide sequence ID" value="NZ_CP131059.1"/>
</dbReference>
<sequence length="181" mass="20348">MADSSHTKQKIQKPLSFNRFPVSAKPASLQLSFCCRFPAEPARLQLSFNVAATWQVCVAACICSFFSNPFAFANVPLLPSGFCCRCYLQVSVAAATFRFLLPLLPSGFCYRCYLQISVTAATFRFASKAAAAREFPHFQKIIQTRPTIFIFNFAKKRRNGLISKKKSSNSFKFEKTKNKPN</sequence>
<dbReference type="AlphaFoldDB" id="A0AA96ZUC4"/>
<evidence type="ECO:0000313" key="1">
    <source>
        <dbReference type="EMBL" id="WNY24171.1"/>
    </source>
</evidence>
<evidence type="ECO:0000313" key="2">
    <source>
        <dbReference type="Proteomes" id="UP001302978"/>
    </source>
</evidence>
<proteinExistence type="predicted"/>
<accession>A0AA96ZUC4</accession>
<name>A0AA96ZUC4_9EURY</name>
<reference evidence="1 2" key="1">
    <citation type="submission" date="2023-07" db="EMBL/GenBank/DDBJ databases">
        <title>Closed genoem sequence of Methanomicrococcus sp. Hf6.</title>
        <authorList>
            <person name="Poehlein A."/>
            <person name="Protasov E."/>
            <person name="Platt K."/>
            <person name="Reeh H."/>
            <person name="Daniel R."/>
            <person name="Brune A."/>
        </authorList>
    </citation>
    <scope>NUCLEOTIDE SEQUENCE [LARGE SCALE GENOMIC DNA]</scope>
    <source>
        <strain evidence="1 2">Hf6</strain>
    </source>
</reference>
<dbReference type="GeneID" id="85196099"/>
<dbReference type="EMBL" id="CP131059">
    <property type="protein sequence ID" value="WNY24171.1"/>
    <property type="molecule type" value="Genomic_DNA"/>
</dbReference>
<keyword evidence="2" id="KW-1185">Reference proteome</keyword>
<protein>
    <submittedName>
        <fullName evidence="1">Uncharacterized protein</fullName>
    </submittedName>
</protein>
<organism evidence="1 2">
    <name type="scientific">Methanimicrococcus hongohii</name>
    <dbReference type="NCBI Taxonomy" id="3028295"/>
    <lineage>
        <taxon>Archaea</taxon>
        <taxon>Methanobacteriati</taxon>
        <taxon>Methanobacteriota</taxon>
        <taxon>Stenosarchaea group</taxon>
        <taxon>Methanomicrobia</taxon>
        <taxon>Methanosarcinales</taxon>
        <taxon>Methanosarcinaceae</taxon>
        <taxon>Methanimicrococcus</taxon>
    </lineage>
</organism>
<dbReference type="KEGG" id="mehf:MmiHf6_15000"/>
<gene>
    <name evidence="1" type="ORF">MmiHf6_15000</name>
</gene>
<dbReference type="Proteomes" id="UP001302978">
    <property type="component" value="Chromosome"/>
</dbReference>